<reference evidence="1 2" key="1">
    <citation type="submission" date="2016-12" db="EMBL/GenBank/DDBJ databases">
        <title>The new phylogeny of genus Mycobacterium.</title>
        <authorList>
            <person name="Tortoli E."/>
            <person name="Trovato A."/>
            <person name="Cirillo D.M."/>
        </authorList>
    </citation>
    <scope>NUCLEOTIDE SEQUENCE [LARGE SCALE GENOMIC DNA]</scope>
    <source>
        <strain evidence="1 2">DSM 45069</strain>
    </source>
</reference>
<evidence type="ECO:0000313" key="2">
    <source>
        <dbReference type="Proteomes" id="UP000192707"/>
    </source>
</evidence>
<dbReference type="OrthoDB" id="4736094at2"/>
<comment type="caution">
    <text evidence="1">The sequence shown here is derived from an EMBL/GenBank/DDBJ whole genome shotgun (WGS) entry which is preliminary data.</text>
</comment>
<organism evidence="1 2">
    <name type="scientific">Mycobacterium arosiense ATCC BAA-1401 = DSM 45069</name>
    <dbReference type="NCBI Taxonomy" id="1265311"/>
    <lineage>
        <taxon>Bacteria</taxon>
        <taxon>Bacillati</taxon>
        <taxon>Actinomycetota</taxon>
        <taxon>Actinomycetes</taxon>
        <taxon>Mycobacteriales</taxon>
        <taxon>Mycobacteriaceae</taxon>
        <taxon>Mycobacterium</taxon>
        <taxon>Mycobacterium avium complex (MAC)</taxon>
    </lineage>
</organism>
<name>A0A1W9Z800_MYCAI</name>
<dbReference type="Proteomes" id="UP000192707">
    <property type="component" value="Unassembled WGS sequence"/>
</dbReference>
<protein>
    <submittedName>
        <fullName evidence="1">Uncharacterized protein</fullName>
    </submittedName>
</protein>
<proteinExistence type="predicted"/>
<dbReference type="EMBL" id="MVHG01000095">
    <property type="protein sequence ID" value="ORA08469.1"/>
    <property type="molecule type" value="Genomic_DNA"/>
</dbReference>
<keyword evidence="2" id="KW-1185">Reference proteome</keyword>
<dbReference type="AlphaFoldDB" id="A0A1W9Z800"/>
<dbReference type="RefSeq" id="WP_083066826.1">
    <property type="nucleotide sequence ID" value="NZ_MVHG01000095.1"/>
</dbReference>
<gene>
    <name evidence="1" type="ORF">BST14_24085</name>
</gene>
<evidence type="ECO:0000313" key="1">
    <source>
        <dbReference type="EMBL" id="ORA08469.1"/>
    </source>
</evidence>
<sequence length="66" mass="7533">MADQPDVRSDKITVPQRLDANHVHALAMQKAQHKVRRGHKVRDLQLGESNPVGGQDVEWSYTYRVV</sequence>
<accession>A0A1W9Z800</accession>